<dbReference type="InterPro" id="IPR015943">
    <property type="entry name" value="WD40/YVTN_repeat-like_dom_sf"/>
</dbReference>
<dbReference type="SMART" id="SM00320">
    <property type="entry name" value="WD40"/>
    <property type="match status" value="4"/>
</dbReference>
<dbReference type="InParanoid" id="A7S9E7"/>
<dbReference type="PhylomeDB" id="A7S9E7"/>
<dbReference type="Gene3D" id="1.20.1280.50">
    <property type="match status" value="1"/>
</dbReference>
<dbReference type="PANTHER" id="PTHR19855:SF16">
    <property type="entry name" value="F-BOX AND WD REPEAT DOMAIN CONTAINING 8"/>
    <property type="match status" value="1"/>
</dbReference>
<dbReference type="Gene3D" id="2.130.10.10">
    <property type="entry name" value="YVTN repeat-like/Quinoprotein amine dehydrogenase"/>
    <property type="match status" value="2"/>
</dbReference>
<dbReference type="Proteomes" id="UP000001593">
    <property type="component" value="Unassembled WGS sequence"/>
</dbReference>
<dbReference type="KEGG" id="nve:5511319"/>
<dbReference type="PROSITE" id="PS50082">
    <property type="entry name" value="WD_REPEATS_2"/>
    <property type="match status" value="2"/>
</dbReference>
<dbReference type="SUPFAM" id="SSF81383">
    <property type="entry name" value="F-box domain"/>
    <property type="match status" value="1"/>
</dbReference>
<dbReference type="InterPro" id="IPR036047">
    <property type="entry name" value="F-box-like_dom_sf"/>
</dbReference>
<dbReference type="AlphaFoldDB" id="A7S9E7"/>
<protein>
    <recommendedName>
        <fullName evidence="2">F-box domain-containing protein</fullName>
    </recommendedName>
</protein>
<dbReference type="PANTHER" id="PTHR19855">
    <property type="entry name" value="WD40 REPEAT PROTEIN 12, 37"/>
    <property type="match status" value="1"/>
</dbReference>
<proteinExistence type="predicted"/>
<name>A7S9E7_NEMVE</name>
<dbReference type="FunCoup" id="A7S9E7">
    <property type="interactions" value="261"/>
</dbReference>
<sequence length="636" mass="72187">MADEEEELLKFRLEWEKEIKQQDDVKNKLRKKSCDVKSEGDLKKDLLEGIFQRQESKRPQELIINGGEGKSEINKGSTANEEIIRNKKSEIILLSLPNPEGSTGENEKCTKKQKVSKLDLEESHRSGTPLLEQLIFDIDEVTAIPFFDLQLPREVGMKILGHLSMWDLCQCAIVSKSWKSLAEDELLWFKIGVDKGFMSKCQLVVEGSNWKRHVRDSIMQNRRQQQRWRERVCRITPMDYERGGSLSAVGMSNSLVCAGYSTGTVLLWDFEGHDGPSYKLMDPLIDGQERPCVTATCISNGLCAAGFENGRVNIWQNMFPHSPVNNFSVDGPVKSVAIATNRELSVVALSENEVRVDVADANGRWRCRQQKATESKLQHMHLLQSTRTIYHQYVILTRDTIELHDTSGIDNVTLIDQVIGGKITCSDCTADTLAVGIGSYGYGILGNKVRLYQVSSCRLLALLSGHHYEITCINVRDSPPNRLITGSYDRRVRIFDTRCESPTQTLCGHSDYVTTVQMDEWKVVSGSRDGITCVWDQRMASMLWSTHARHPVRHCRFSRNRMLTANIPEGQFTHENSWYADDLILHRKNRGTLRLFDFEAENVSLDVPEICSSNYDDTTGYNYNIALATPYDVIDE</sequence>
<evidence type="ECO:0000313" key="3">
    <source>
        <dbReference type="EMBL" id="EDO39658.1"/>
    </source>
</evidence>
<dbReference type="SUPFAM" id="SSF50978">
    <property type="entry name" value="WD40 repeat-like"/>
    <property type="match status" value="1"/>
</dbReference>
<accession>A7S9E7</accession>
<dbReference type="HOGENOM" id="CLU_024087_1_0_1"/>
<reference evidence="3 4" key="1">
    <citation type="journal article" date="2007" name="Science">
        <title>Sea anemone genome reveals ancestral eumetazoan gene repertoire and genomic organization.</title>
        <authorList>
            <person name="Putnam N.H."/>
            <person name="Srivastava M."/>
            <person name="Hellsten U."/>
            <person name="Dirks B."/>
            <person name="Chapman J."/>
            <person name="Salamov A."/>
            <person name="Terry A."/>
            <person name="Shapiro H."/>
            <person name="Lindquist E."/>
            <person name="Kapitonov V.V."/>
            <person name="Jurka J."/>
            <person name="Genikhovich G."/>
            <person name="Grigoriev I.V."/>
            <person name="Lucas S.M."/>
            <person name="Steele R.E."/>
            <person name="Finnerty J.R."/>
            <person name="Technau U."/>
            <person name="Martindale M.Q."/>
            <person name="Rokhsar D.S."/>
        </authorList>
    </citation>
    <scope>NUCLEOTIDE SEQUENCE [LARGE SCALE GENOMIC DNA]</scope>
    <source>
        <strain evidence="4">CH2 X CH6</strain>
    </source>
</reference>
<organism evidence="3 4">
    <name type="scientific">Nematostella vectensis</name>
    <name type="common">Starlet sea anemone</name>
    <dbReference type="NCBI Taxonomy" id="45351"/>
    <lineage>
        <taxon>Eukaryota</taxon>
        <taxon>Metazoa</taxon>
        <taxon>Cnidaria</taxon>
        <taxon>Anthozoa</taxon>
        <taxon>Hexacorallia</taxon>
        <taxon>Actiniaria</taxon>
        <taxon>Edwardsiidae</taxon>
        <taxon>Nematostella</taxon>
    </lineage>
</organism>
<evidence type="ECO:0000256" key="1">
    <source>
        <dbReference type="PROSITE-ProRule" id="PRU00221"/>
    </source>
</evidence>
<dbReference type="Pfam" id="PF00400">
    <property type="entry name" value="WD40"/>
    <property type="match status" value="2"/>
</dbReference>
<feature type="repeat" description="WD" evidence="1">
    <location>
        <begin position="463"/>
        <end position="505"/>
    </location>
</feature>
<gene>
    <name evidence="3" type="ORF">NEMVEDRAFT_v1g243738</name>
</gene>
<dbReference type="eggNOG" id="KOG0281">
    <property type="taxonomic scope" value="Eukaryota"/>
</dbReference>
<feature type="domain" description="F-box" evidence="2">
    <location>
        <begin position="145"/>
        <end position="191"/>
    </location>
</feature>
<dbReference type="FunFam" id="2.130.10.10:FF:000308">
    <property type="entry name" value="F-box and WD repeat domain containing 8"/>
    <property type="match status" value="1"/>
</dbReference>
<dbReference type="OrthoDB" id="190105at2759"/>
<keyword evidence="1" id="KW-0853">WD repeat</keyword>
<dbReference type="SMART" id="SM00256">
    <property type="entry name" value="FBOX"/>
    <property type="match status" value="1"/>
</dbReference>
<feature type="repeat" description="WD" evidence="1">
    <location>
        <begin position="506"/>
        <end position="545"/>
    </location>
</feature>
<dbReference type="FunFam" id="1.20.1280.50:FF:000025">
    <property type="entry name" value="F-box and WD repeat domain containing 8"/>
    <property type="match status" value="1"/>
</dbReference>
<keyword evidence="4" id="KW-1185">Reference proteome</keyword>
<dbReference type="STRING" id="45351.A7S9E7"/>
<dbReference type="PROSITE" id="PS50181">
    <property type="entry name" value="FBOX"/>
    <property type="match status" value="1"/>
</dbReference>
<dbReference type="EMBL" id="DS469603">
    <property type="protein sequence ID" value="EDO39658.1"/>
    <property type="molecule type" value="Genomic_DNA"/>
</dbReference>
<dbReference type="OMA" id="LVFQECR"/>
<dbReference type="Pfam" id="PF12937">
    <property type="entry name" value="F-box-like"/>
    <property type="match status" value="1"/>
</dbReference>
<dbReference type="InterPro" id="IPR036322">
    <property type="entry name" value="WD40_repeat_dom_sf"/>
</dbReference>
<evidence type="ECO:0000259" key="2">
    <source>
        <dbReference type="PROSITE" id="PS50181"/>
    </source>
</evidence>
<dbReference type="eggNOG" id="KOG0274">
    <property type="taxonomic scope" value="Eukaryota"/>
</dbReference>
<dbReference type="InterPro" id="IPR001810">
    <property type="entry name" value="F-box_dom"/>
</dbReference>
<dbReference type="InterPro" id="IPR001680">
    <property type="entry name" value="WD40_rpt"/>
</dbReference>
<evidence type="ECO:0000313" key="4">
    <source>
        <dbReference type="Proteomes" id="UP000001593"/>
    </source>
</evidence>